<accession>A0A6G1PCB2</accession>
<evidence type="ECO:0000313" key="1">
    <source>
        <dbReference type="EMBL" id="KAF3687895.1"/>
    </source>
</evidence>
<proteinExistence type="predicted"/>
<gene>
    <name evidence="1" type="ORF">EXN66_Car003567</name>
</gene>
<keyword evidence="2" id="KW-1185">Reference proteome</keyword>
<reference evidence="2" key="2">
    <citation type="submission" date="2019-02" db="EMBL/GenBank/DDBJ databases">
        <title>Opniocepnalus argus Var Kimnra genome.</title>
        <authorList>
            <person name="Zhou C."/>
            <person name="Xiao S."/>
        </authorList>
    </citation>
    <scope>NUCLEOTIDE SEQUENCE [LARGE SCALE GENOMIC DNA]</scope>
</reference>
<protein>
    <submittedName>
        <fullName evidence="1">Uncharacterized protein</fullName>
    </submittedName>
</protein>
<organism evidence="1 2">
    <name type="scientific">Channa argus</name>
    <name type="common">Northern snakehead</name>
    <name type="synonym">Ophicephalus argus</name>
    <dbReference type="NCBI Taxonomy" id="215402"/>
    <lineage>
        <taxon>Eukaryota</taxon>
        <taxon>Metazoa</taxon>
        <taxon>Chordata</taxon>
        <taxon>Craniata</taxon>
        <taxon>Vertebrata</taxon>
        <taxon>Euteleostomi</taxon>
        <taxon>Actinopterygii</taxon>
        <taxon>Neopterygii</taxon>
        <taxon>Teleostei</taxon>
        <taxon>Neoteleostei</taxon>
        <taxon>Acanthomorphata</taxon>
        <taxon>Anabantaria</taxon>
        <taxon>Anabantiformes</taxon>
        <taxon>Channoidei</taxon>
        <taxon>Channidae</taxon>
        <taxon>Channa</taxon>
    </lineage>
</organism>
<sequence>MIFVFRVCVCVCVCELFVYSPPFIPHITFGLLLLDYKYSHTQTHVCTVVF</sequence>
<dbReference type="Proteomes" id="UP000503349">
    <property type="component" value="Chromosome 3"/>
</dbReference>
<dbReference type="EMBL" id="CM015714">
    <property type="protein sequence ID" value="KAF3687895.1"/>
    <property type="molecule type" value="Genomic_DNA"/>
</dbReference>
<dbReference type="AlphaFoldDB" id="A0A6G1PCB2"/>
<evidence type="ECO:0000313" key="2">
    <source>
        <dbReference type="Proteomes" id="UP000503349"/>
    </source>
</evidence>
<reference evidence="1 2" key="1">
    <citation type="submission" date="2019-02" db="EMBL/GenBank/DDBJ databases">
        <title>Opniocepnalus argus genome.</title>
        <authorList>
            <person name="Zhou C."/>
            <person name="Xiao S."/>
        </authorList>
    </citation>
    <scope>NUCLEOTIDE SEQUENCE [LARGE SCALE GENOMIC DNA]</scope>
    <source>
        <strain evidence="1">OARG1902GOOAL</strain>
        <tissue evidence="1">Muscle</tissue>
    </source>
</reference>
<name>A0A6G1PCB2_CHAAH</name>